<name>A0A4R2NGP9_9BURK</name>
<evidence type="ECO:0000313" key="2">
    <source>
        <dbReference type="Proteomes" id="UP000295182"/>
    </source>
</evidence>
<keyword evidence="2" id="KW-1185">Reference proteome</keyword>
<dbReference type="RefSeq" id="WP_119013600.1">
    <property type="nucleotide sequence ID" value="NZ_QXNC01000019.1"/>
</dbReference>
<gene>
    <name evidence="1" type="ORF">EV674_101244</name>
</gene>
<evidence type="ECO:0000313" key="1">
    <source>
        <dbReference type="EMBL" id="TCP20589.1"/>
    </source>
</evidence>
<protein>
    <submittedName>
        <fullName evidence="1">Uncharacterized protein</fullName>
    </submittedName>
</protein>
<dbReference type="EMBL" id="SLXH01000001">
    <property type="protein sequence ID" value="TCP20589.1"/>
    <property type="molecule type" value="Genomic_DNA"/>
</dbReference>
<proteinExistence type="predicted"/>
<dbReference type="OrthoDB" id="1495109at2"/>
<dbReference type="Proteomes" id="UP000295182">
    <property type="component" value="Unassembled WGS sequence"/>
</dbReference>
<comment type="caution">
    <text evidence="1">The sequence shown here is derived from an EMBL/GenBank/DDBJ whole genome shotgun (WGS) entry which is preliminary data.</text>
</comment>
<dbReference type="AlphaFoldDB" id="A0A4R2NGP9"/>
<sequence>MLQTYEAVLQPNGKLLFFDLPGNVVNMPRRVLVTFTDEAPLGETALCGASLSERALAQDWLCEEEEAAWAHLQPGK</sequence>
<organism evidence="1 2">
    <name type="scientific">Simplicispira metamorpha</name>
    <dbReference type="NCBI Taxonomy" id="80881"/>
    <lineage>
        <taxon>Bacteria</taxon>
        <taxon>Pseudomonadati</taxon>
        <taxon>Pseudomonadota</taxon>
        <taxon>Betaproteobacteria</taxon>
        <taxon>Burkholderiales</taxon>
        <taxon>Comamonadaceae</taxon>
        <taxon>Simplicispira</taxon>
    </lineage>
</organism>
<accession>A0A4R2NGP9</accession>
<reference evidence="1 2" key="1">
    <citation type="submission" date="2019-03" db="EMBL/GenBank/DDBJ databases">
        <title>Genomic Encyclopedia of Type Strains, Phase IV (KMG-IV): sequencing the most valuable type-strain genomes for metagenomic binning, comparative biology and taxonomic classification.</title>
        <authorList>
            <person name="Goeker M."/>
        </authorList>
    </citation>
    <scope>NUCLEOTIDE SEQUENCE [LARGE SCALE GENOMIC DNA]</scope>
    <source>
        <strain evidence="1 2">DSM 1837</strain>
    </source>
</reference>